<dbReference type="RefSeq" id="WP_163951756.1">
    <property type="nucleotide sequence ID" value="NZ_JAAFZH010000008.1"/>
</dbReference>
<organism evidence="1 2">
    <name type="scientific">Spirosoma terrae</name>
    <dbReference type="NCBI Taxonomy" id="1968276"/>
    <lineage>
        <taxon>Bacteria</taxon>
        <taxon>Pseudomonadati</taxon>
        <taxon>Bacteroidota</taxon>
        <taxon>Cytophagia</taxon>
        <taxon>Cytophagales</taxon>
        <taxon>Cytophagaceae</taxon>
        <taxon>Spirosoma</taxon>
    </lineage>
</organism>
<sequence length="121" mass="13618">MSIIAITVLLQGKDQLHEPKLILEGLPITIRTLDGEKWENSSVKLPVDNVLNIRLEVFGVRTTEWTLTINYKLTGDELYKKKSEIGKNIGTDEPEDVNTSILVDKKELGDEKDANITEINV</sequence>
<proteinExistence type="predicted"/>
<accession>A0A6L9LJQ6</accession>
<name>A0A6L9LJQ6_9BACT</name>
<dbReference type="EMBL" id="JAAFZH010000008">
    <property type="protein sequence ID" value="NDU96869.1"/>
    <property type="molecule type" value="Genomic_DNA"/>
</dbReference>
<gene>
    <name evidence="1" type="ORF">GK108_18440</name>
</gene>
<evidence type="ECO:0000313" key="1">
    <source>
        <dbReference type="EMBL" id="NDU96869.1"/>
    </source>
</evidence>
<keyword evidence="2" id="KW-1185">Reference proteome</keyword>
<dbReference type="AlphaFoldDB" id="A0A6L9LJQ6"/>
<dbReference type="Proteomes" id="UP000474175">
    <property type="component" value="Unassembled WGS sequence"/>
</dbReference>
<comment type="caution">
    <text evidence="1">The sequence shown here is derived from an EMBL/GenBank/DDBJ whole genome shotgun (WGS) entry which is preliminary data.</text>
</comment>
<protein>
    <submittedName>
        <fullName evidence="1">Uncharacterized protein</fullName>
    </submittedName>
</protein>
<evidence type="ECO:0000313" key="2">
    <source>
        <dbReference type="Proteomes" id="UP000474175"/>
    </source>
</evidence>
<reference evidence="1 2" key="1">
    <citation type="submission" date="2020-02" db="EMBL/GenBank/DDBJ databases">
        <title>Draft genome sequence of two Spirosoma agri KCTC 52727 and Spirosoma terrae KCTC 52035.</title>
        <authorList>
            <person name="Rojas J."/>
            <person name="Ambika Manirajan B."/>
            <person name="Suarez C."/>
            <person name="Ratering S."/>
            <person name="Schnell S."/>
        </authorList>
    </citation>
    <scope>NUCLEOTIDE SEQUENCE [LARGE SCALE GENOMIC DNA]</scope>
    <source>
        <strain evidence="1 2">KCTC 52035</strain>
    </source>
</reference>